<dbReference type="AlphaFoldDB" id="V6THY0"/>
<reference evidence="2" key="1">
    <citation type="submission" date="2012-02" db="EMBL/GenBank/DDBJ databases">
        <title>Genome sequencing of Giardia lamblia Genotypes A2 and B isolates (DH and GS) and comparative analysis with the genomes of Genotypes A1 and E (WB and Pig).</title>
        <authorList>
            <person name="Adam R."/>
            <person name="Dahlstrom E."/>
            <person name="Martens C."/>
            <person name="Bruno D."/>
            <person name="Barbian K."/>
            <person name="Porcella S.F."/>
            <person name="Nash T."/>
        </authorList>
    </citation>
    <scope>NUCLEOTIDE SEQUENCE</scope>
    <source>
        <strain evidence="2">DH</strain>
    </source>
</reference>
<name>V6THY0_GIAIN</name>
<dbReference type="EMBL" id="AHGT01000011">
    <property type="protein sequence ID" value="ESU38588.1"/>
    <property type="molecule type" value="Genomic_DNA"/>
</dbReference>
<comment type="caution">
    <text evidence="1">The sequence shown here is derived from an EMBL/GenBank/DDBJ whole genome shotgun (WGS) entry which is preliminary data.</text>
</comment>
<organism evidence="1 2">
    <name type="scientific">Giardia intestinalis</name>
    <name type="common">Giardia lamblia</name>
    <dbReference type="NCBI Taxonomy" id="5741"/>
    <lineage>
        <taxon>Eukaryota</taxon>
        <taxon>Metamonada</taxon>
        <taxon>Diplomonadida</taxon>
        <taxon>Hexamitidae</taxon>
        <taxon>Giardiinae</taxon>
        <taxon>Giardia</taxon>
    </lineage>
</organism>
<dbReference type="VEuPathDB" id="GiardiaDB:GL50581_1217"/>
<accession>V6THY0</accession>
<dbReference type="VEuPathDB" id="GiardiaDB:DHA2_150663"/>
<proteinExistence type="predicted"/>
<sequence>MTIIRKNITRPETYSLAACISGQRIRKPENPALEQATRKCLEERIKHRAKKLQNELHSRDIRRIANKASPKVSGLDKLIRSPPSLKRSPSVHGIFTGVLANLQKQAIPLSPVYPQQLCRNVPVSELAIFSPESTAIDNQKQALVKTNSVCMQPDFTCSQSSLSLSLGELMSPVDVSIGSPPTYMTAPQSFKNGAAKTTLLTPELLHFDYFSSYLKSEDLSGSIDDYLVDSAVFLSTIYEESDEVSFESSGRPCTPRITGLCIVKQDQWHAVRALSPVYSQGMDLIDTSIK</sequence>
<evidence type="ECO:0000313" key="1">
    <source>
        <dbReference type="EMBL" id="ESU38588.1"/>
    </source>
</evidence>
<dbReference type="Proteomes" id="UP000018320">
    <property type="component" value="Unassembled WGS sequence"/>
</dbReference>
<evidence type="ECO:0000313" key="2">
    <source>
        <dbReference type="Proteomes" id="UP000018320"/>
    </source>
</evidence>
<dbReference type="VEuPathDB" id="GiardiaDB:QR46_3775"/>
<gene>
    <name evidence="1" type="ORF">DHA2_150663</name>
</gene>
<reference evidence="1 2" key="2">
    <citation type="journal article" date="2013" name="Genome Biol. Evol.">
        <title>Genome sequencing of Giardia lamblia genotypes A2 and B isolates (DH and GS) and comparative analysis with the genomes of genotypes A1 and E (WB and Pig).</title>
        <authorList>
            <person name="Adam R.D."/>
            <person name="Dahlstrom E.W."/>
            <person name="Martens C.A."/>
            <person name="Bruno D.P."/>
            <person name="Barbian K.D."/>
            <person name="Ricklefs S.M."/>
            <person name="Hernandez M.M."/>
            <person name="Narla N.P."/>
            <person name="Patel R.B."/>
            <person name="Porcella S.F."/>
            <person name="Nash T.E."/>
        </authorList>
    </citation>
    <scope>NUCLEOTIDE SEQUENCE [LARGE SCALE GENOMIC DNA]</scope>
    <source>
        <strain evidence="1 2">DH</strain>
    </source>
</reference>
<protein>
    <submittedName>
        <fullName evidence="1">Uncharacterized protein</fullName>
    </submittedName>
</protein>